<evidence type="ECO:0000256" key="2">
    <source>
        <dbReference type="SAM" id="Phobius"/>
    </source>
</evidence>
<dbReference type="AlphaFoldDB" id="A0A9P6AJM1"/>
<feature type="transmembrane region" description="Helical" evidence="2">
    <location>
        <begin position="266"/>
        <end position="298"/>
    </location>
</feature>
<evidence type="ECO:0000256" key="3">
    <source>
        <dbReference type="SAM" id="SignalP"/>
    </source>
</evidence>
<accession>A0A9P6AJM1</accession>
<protein>
    <submittedName>
        <fullName evidence="4">Uncharacterized protein</fullName>
    </submittedName>
</protein>
<proteinExistence type="predicted"/>
<keyword evidence="2" id="KW-0472">Membrane</keyword>
<feature type="region of interest" description="Disordered" evidence="1">
    <location>
        <begin position="43"/>
        <end position="65"/>
    </location>
</feature>
<keyword evidence="2" id="KW-1133">Transmembrane helix</keyword>
<dbReference type="EMBL" id="MU129100">
    <property type="protein sequence ID" value="KAF9506777.1"/>
    <property type="molecule type" value="Genomic_DNA"/>
</dbReference>
<dbReference type="Proteomes" id="UP000886523">
    <property type="component" value="Unassembled WGS sequence"/>
</dbReference>
<reference evidence="4" key="1">
    <citation type="journal article" date="2020" name="Nat. Commun.">
        <title>Large-scale genome sequencing of mycorrhizal fungi provides insights into the early evolution of symbiotic traits.</title>
        <authorList>
            <person name="Miyauchi S."/>
            <person name="Kiss E."/>
            <person name="Kuo A."/>
            <person name="Drula E."/>
            <person name="Kohler A."/>
            <person name="Sanchez-Garcia M."/>
            <person name="Morin E."/>
            <person name="Andreopoulos B."/>
            <person name="Barry K.W."/>
            <person name="Bonito G."/>
            <person name="Buee M."/>
            <person name="Carver A."/>
            <person name="Chen C."/>
            <person name="Cichocki N."/>
            <person name="Clum A."/>
            <person name="Culley D."/>
            <person name="Crous P.W."/>
            <person name="Fauchery L."/>
            <person name="Girlanda M."/>
            <person name="Hayes R.D."/>
            <person name="Keri Z."/>
            <person name="LaButti K."/>
            <person name="Lipzen A."/>
            <person name="Lombard V."/>
            <person name="Magnuson J."/>
            <person name="Maillard F."/>
            <person name="Murat C."/>
            <person name="Nolan M."/>
            <person name="Ohm R.A."/>
            <person name="Pangilinan J."/>
            <person name="Pereira M.F."/>
            <person name="Perotto S."/>
            <person name="Peter M."/>
            <person name="Pfister S."/>
            <person name="Riley R."/>
            <person name="Sitrit Y."/>
            <person name="Stielow J.B."/>
            <person name="Szollosi G."/>
            <person name="Zifcakova L."/>
            <person name="Stursova M."/>
            <person name="Spatafora J.W."/>
            <person name="Tedersoo L."/>
            <person name="Vaario L.M."/>
            <person name="Yamada A."/>
            <person name="Yan M."/>
            <person name="Wang P."/>
            <person name="Xu J."/>
            <person name="Bruns T."/>
            <person name="Baldrian P."/>
            <person name="Vilgalys R."/>
            <person name="Dunand C."/>
            <person name="Henrissat B."/>
            <person name="Grigoriev I.V."/>
            <person name="Hibbett D."/>
            <person name="Nagy L.G."/>
            <person name="Martin F.M."/>
        </authorList>
    </citation>
    <scope>NUCLEOTIDE SEQUENCE</scope>
    <source>
        <strain evidence="4">UP504</strain>
    </source>
</reference>
<sequence length="314" mass="35300">MRGATMLGATLILLAEMGRLGQSKYAEHAEPMGWAAMNIAGPSSYSQQAPSRKLPTAPRSMDPPPLPLPSFPPLCPIPEKHDRDPQRCTDIGWVLKLRQWDCLAAHKSKPSRHKGAPYHMFLMFKSLARQDACQAHLWGTREANELTSVETMVWEQPIQNFMGLVDVYYINRVYAHARSEIELKELLDVGPPPLTMASSLARKMDIVDISMMMLSYIDKLDVGGIASHFQEPIRQTGSGTMVADFRRIARWKQQDNGLRIHQPAKIILFTVVVIIISLIPLAFVAILITFIAITLLIITFRRLSLFCLYLPPSL</sequence>
<evidence type="ECO:0000313" key="4">
    <source>
        <dbReference type="EMBL" id="KAF9506777.1"/>
    </source>
</evidence>
<keyword evidence="3" id="KW-0732">Signal</keyword>
<feature type="chain" id="PRO_5040274561" evidence="3">
    <location>
        <begin position="24"/>
        <end position="314"/>
    </location>
</feature>
<name>A0A9P6AJM1_9AGAM</name>
<comment type="caution">
    <text evidence="4">The sequence shown here is derived from an EMBL/GenBank/DDBJ whole genome shotgun (WGS) entry which is preliminary data.</text>
</comment>
<keyword evidence="5" id="KW-1185">Reference proteome</keyword>
<evidence type="ECO:0000256" key="1">
    <source>
        <dbReference type="SAM" id="MobiDB-lite"/>
    </source>
</evidence>
<organism evidence="4 5">
    <name type="scientific">Hydnum rufescens UP504</name>
    <dbReference type="NCBI Taxonomy" id="1448309"/>
    <lineage>
        <taxon>Eukaryota</taxon>
        <taxon>Fungi</taxon>
        <taxon>Dikarya</taxon>
        <taxon>Basidiomycota</taxon>
        <taxon>Agaricomycotina</taxon>
        <taxon>Agaricomycetes</taxon>
        <taxon>Cantharellales</taxon>
        <taxon>Hydnaceae</taxon>
        <taxon>Hydnum</taxon>
    </lineage>
</organism>
<evidence type="ECO:0000313" key="5">
    <source>
        <dbReference type="Proteomes" id="UP000886523"/>
    </source>
</evidence>
<keyword evidence="2" id="KW-0812">Transmembrane</keyword>
<gene>
    <name evidence="4" type="ORF">BS47DRAFT_1399227</name>
</gene>
<feature type="signal peptide" evidence="3">
    <location>
        <begin position="1"/>
        <end position="23"/>
    </location>
</feature>